<dbReference type="Pfam" id="PF23263">
    <property type="entry name" value="C8-3_MUC4"/>
    <property type="match status" value="1"/>
</dbReference>
<dbReference type="OrthoDB" id="5971801at2759"/>
<keyword evidence="5 6" id="KW-1015">Disulfide bond</keyword>
<dbReference type="InParanoid" id="A0A6P8JCG5"/>
<gene>
    <name evidence="11" type="primary">LOC116308059</name>
</gene>
<name>A0A6P8JCG5_ACTTE</name>
<dbReference type="InterPro" id="IPR001846">
    <property type="entry name" value="VWF_type-D"/>
</dbReference>
<dbReference type="SMART" id="SM00032">
    <property type="entry name" value="CCP"/>
    <property type="match status" value="3"/>
</dbReference>
<evidence type="ECO:0000256" key="2">
    <source>
        <dbReference type="ARBA" id="ARBA00022692"/>
    </source>
</evidence>
<keyword evidence="3 7" id="KW-1133">Transmembrane helix</keyword>
<feature type="domain" description="Sushi" evidence="8">
    <location>
        <begin position="391"/>
        <end position="445"/>
    </location>
</feature>
<feature type="disulfide bond" evidence="6">
    <location>
        <begin position="359"/>
        <end position="386"/>
    </location>
</feature>
<dbReference type="GO" id="GO:0016020">
    <property type="term" value="C:membrane"/>
    <property type="evidence" value="ECO:0007669"/>
    <property type="project" value="UniProtKB-SubCell"/>
</dbReference>
<dbReference type="InterPro" id="IPR056619">
    <property type="entry name" value="C8-3_MUC4"/>
</dbReference>
<evidence type="ECO:0000313" key="11">
    <source>
        <dbReference type="RefSeq" id="XP_031574275.1"/>
    </source>
</evidence>
<dbReference type="Proteomes" id="UP000515163">
    <property type="component" value="Unplaced"/>
</dbReference>
<feature type="transmembrane region" description="Helical" evidence="7">
    <location>
        <begin position="463"/>
        <end position="487"/>
    </location>
</feature>
<dbReference type="Pfam" id="PF00084">
    <property type="entry name" value="Sushi"/>
    <property type="match status" value="3"/>
</dbReference>
<evidence type="ECO:0000259" key="9">
    <source>
        <dbReference type="PROSITE" id="PS51233"/>
    </source>
</evidence>
<dbReference type="PROSITE" id="PS51233">
    <property type="entry name" value="VWFD"/>
    <property type="match status" value="1"/>
</dbReference>
<dbReference type="PANTHER" id="PTHR13802:SF59">
    <property type="entry name" value="SUSHI DOMAIN-CONTAINING PROTEIN 2"/>
    <property type="match status" value="1"/>
</dbReference>
<keyword evidence="6" id="KW-0768">Sushi</keyword>
<sequence length="524" mass="58595">MVTLDGVEYTFNGYGEYTLLKVYTIGFHLQGRMEPLPARDGRQIKATVYTAFAMKENGSDTIEIRLNGRGFLDVVVNGQLENFDDEQTVDFKNVMIIKEGNNTKYSAIFHSGVAVIAEGFTTLMQFTVMMPKHFKRYTSGLLGYWDDNKNQEFLLPNGSFLNTSSNSKSLHYDFGLKWATQAHESLFTYGQGKSHQTYSNPNFLPVFVDMNNMVFEDKVLERKARSACGNSVQCLFDVQATGDTNIGLVTKNSIQQLQEIINITETKGCIPLDANFANGFYERNDSEGSITYWYRCQPEFILNGSSIVSCFQGEWNGTAPSCLPIEAKECPSVETKIQNGEARSRGRLPTAGSEVLFECLEGYDLVGADSIVCREDGTWSSATPYCRKRCSKVTILNGNTTYNETEHHVTAHFTCIKGYKMVGADQILCIKSNGTWTDAPPSCQLASGAVEHLLDSKGYKTKAIAIGVTLSLMIILALCILVVYLFIKRKSSNPKKQAEESFRMENEETLLTKDERKKVEVVYL</sequence>
<evidence type="ECO:0000256" key="6">
    <source>
        <dbReference type="PROSITE-ProRule" id="PRU00302"/>
    </source>
</evidence>
<dbReference type="Gene3D" id="2.10.70.10">
    <property type="entry name" value="Complement Module, domain 1"/>
    <property type="match status" value="3"/>
</dbReference>
<accession>A0A6P8JCG5</accession>
<dbReference type="InterPro" id="IPR000436">
    <property type="entry name" value="Sushi_SCR_CCP_dom"/>
</dbReference>
<dbReference type="SUPFAM" id="SSF57535">
    <property type="entry name" value="Complement control module/SCR domain"/>
    <property type="match status" value="3"/>
</dbReference>
<protein>
    <submittedName>
        <fullName evidence="11">Sushi domain-containing protein 2-like</fullName>
    </submittedName>
</protein>
<dbReference type="Pfam" id="PF00094">
    <property type="entry name" value="VWD"/>
    <property type="match status" value="1"/>
</dbReference>
<keyword evidence="2 7" id="KW-0812">Transmembrane</keyword>
<dbReference type="PROSITE" id="PS50923">
    <property type="entry name" value="SUSHI"/>
    <property type="match status" value="3"/>
</dbReference>
<evidence type="ECO:0000256" key="5">
    <source>
        <dbReference type="ARBA" id="ARBA00023157"/>
    </source>
</evidence>
<feature type="disulfide bond" evidence="6">
    <location>
        <begin position="330"/>
        <end position="373"/>
    </location>
</feature>
<evidence type="ECO:0000256" key="4">
    <source>
        <dbReference type="ARBA" id="ARBA00023136"/>
    </source>
</evidence>
<evidence type="ECO:0000256" key="1">
    <source>
        <dbReference type="ARBA" id="ARBA00004370"/>
    </source>
</evidence>
<evidence type="ECO:0000313" key="10">
    <source>
        <dbReference type="Proteomes" id="UP000515163"/>
    </source>
</evidence>
<dbReference type="CDD" id="cd00033">
    <property type="entry name" value="CCP"/>
    <property type="match status" value="3"/>
</dbReference>
<evidence type="ECO:0000256" key="7">
    <source>
        <dbReference type="SAM" id="Phobius"/>
    </source>
</evidence>
<dbReference type="KEGG" id="aten:116308059"/>
<keyword evidence="10" id="KW-1185">Reference proteome</keyword>
<keyword evidence="4 7" id="KW-0472">Membrane</keyword>
<dbReference type="InterPro" id="IPR035976">
    <property type="entry name" value="Sushi/SCR/CCP_sf"/>
</dbReference>
<comment type="subcellular location">
    <subcellularLocation>
        <location evidence="1">Membrane</location>
    </subcellularLocation>
</comment>
<reference evidence="11" key="1">
    <citation type="submission" date="2025-08" db="UniProtKB">
        <authorList>
            <consortium name="RefSeq"/>
        </authorList>
    </citation>
    <scope>IDENTIFICATION</scope>
    <source>
        <tissue evidence="11">Tentacle</tissue>
    </source>
</reference>
<dbReference type="RefSeq" id="XP_031574275.1">
    <property type="nucleotide sequence ID" value="XM_031718415.1"/>
</dbReference>
<comment type="caution">
    <text evidence="6">Lacks conserved residue(s) required for the propagation of feature annotation.</text>
</comment>
<organism evidence="10 11">
    <name type="scientific">Actinia tenebrosa</name>
    <name type="common">Australian red waratah sea anemone</name>
    <dbReference type="NCBI Taxonomy" id="6105"/>
    <lineage>
        <taxon>Eukaryota</taxon>
        <taxon>Metazoa</taxon>
        <taxon>Cnidaria</taxon>
        <taxon>Anthozoa</taxon>
        <taxon>Hexacorallia</taxon>
        <taxon>Actiniaria</taxon>
        <taxon>Actiniidae</taxon>
        <taxon>Actinia</taxon>
    </lineage>
</organism>
<proteinExistence type="predicted"/>
<dbReference type="PANTHER" id="PTHR13802">
    <property type="entry name" value="MUCIN 4-RELATED"/>
    <property type="match status" value="1"/>
</dbReference>
<dbReference type="InterPro" id="IPR051495">
    <property type="entry name" value="Epithelial_Barrier/Signaling"/>
</dbReference>
<dbReference type="AlphaFoldDB" id="A0A6P8JCG5"/>
<feature type="domain" description="Sushi" evidence="8">
    <location>
        <begin position="328"/>
        <end position="388"/>
    </location>
</feature>
<evidence type="ECO:0000259" key="8">
    <source>
        <dbReference type="PROSITE" id="PS50923"/>
    </source>
</evidence>
<evidence type="ECO:0000256" key="3">
    <source>
        <dbReference type="ARBA" id="ARBA00022989"/>
    </source>
</evidence>
<feature type="domain" description="Sushi" evidence="8">
    <location>
        <begin position="267"/>
        <end position="324"/>
    </location>
</feature>
<dbReference type="GeneID" id="116308059"/>
<feature type="domain" description="VWFD" evidence="9">
    <location>
        <begin position="1"/>
        <end position="186"/>
    </location>
</feature>